<dbReference type="SUPFAM" id="SSF53474">
    <property type="entry name" value="alpha/beta-Hydrolases"/>
    <property type="match status" value="1"/>
</dbReference>
<dbReference type="RefSeq" id="WP_080691374.1">
    <property type="nucleotide sequence ID" value="NZ_JEOB01000003.1"/>
</dbReference>
<evidence type="ECO:0008006" key="3">
    <source>
        <dbReference type="Google" id="ProtNLM"/>
    </source>
</evidence>
<dbReference type="EMBL" id="JEOB01000003">
    <property type="protein sequence ID" value="EXM38877.1"/>
    <property type="molecule type" value="Genomic_DNA"/>
</dbReference>
<evidence type="ECO:0000313" key="2">
    <source>
        <dbReference type="Proteomes" id="UP000021369"/>
    </source>
</evidence>
<dbReference type="Gene3D" id="3.40.50.1820">
    <property type="entry name" value="alpha/beta hydrolase"/>
    <property type="match status" value="1"/>
</dbReference>
<dbReference type="PATRIC" id="fig|1341156.4.peg.2164"/>
<sequence length="399" mass="44026">MANILDYLDWRGDLPFSVSPFNAVDALILAELSYFPAERIVPAGMDKTVTLAELRDSFDGKKVPQELRIVSYEQDIELVNKLAESRRFDGMRICGYVNNVDSSRDMQFSALTCIFDKFTFVAFRGTDSTLAGWKEDLNFSFMHETASQSMAVKYLSENFSEGKEVLVLGGHSKGGNLAIYATAFCEKSIRKRVRAIFAFDSPGFNEEVAASKEYLAVTSRVISVIPQSSLVGQLLSGRTQNRIVKSNASGLSQHIAYSWQVTRCGFDYAEELSKLGVFVNKTMTGWISSLDESDRHTFVDAVFSVLEAAEGETFNELGSNKRKSLTAILKALKRLPPEQRSAAKKALSQLASYGKKALISGLEEGLAEKELPKLPKFSDGVALIGMKKSSSGNEEKETV</sequence>
<evidence type="ECO:0000313" key="1">
    <source>
        <dbReference type="EMBL" id="EXM38877.1"/>
    </source>
</evidence>
<organism evidence="1 2">
    <name type="scientific">Ruminococcus albus SY3</name>
    <dbReference type="NCBI Taxonomy" id="1341156"/>
    <lineage>
        <taxon>Bacteria</taxon>
        <taxon>Bacillati</taxon>
        <taxon>Bacillota</taxon>
        <taxon>Clostridia</taxon>
        <taxon>Eubacteriales</taxon>
        <taxon>Oscillospiraceae</taxon>
        <taxon>Ruminococcus</taxon>
    </lineage>
</organism>
<gene>
    <name evidence="1" type="ORF">RASY3_11100</name>
</gene>
<keyword evidence="2" id="KW-1185">Reference proteome</keyword>
<protein>
    <recommendedName>
        <fullName evidence="3">DUF2974 domain-containing protein</fullName>
    </recommendedName>
</protein>
<comment type="caution">
    <text evidence="1">The sequence shown here is derived from an EMBL/GenBank/DDBJ whole genome shotgun (WGS) entry which is preliminary data.</text>
</comment>
<reference evidence="1 2" key="1">
    <citation type="submission" date="2013-06" db="EMBL/GenBank/DDBJ databases">
        <title>Rumen cellulosomics: divergent fiber-degrading strategies revealed by comparative genome-wide analysis of six Ruminococcal strains.</title>
        <authorList>
            <person name="Dassa B."/>
            <person name="Borovok I."/>
            <person name="Lamed R."/>
            <person name="Flint H."/>
            <person name="Yeoman C.J."/>
            <person name="White B."/>
            <person name="Bayer E.A."/>
        </authorList>
    </citation>
    <scope>NUCLEOTIDE SEQUENCE [LARGE SCALE GENOMIC DNA]</scope>
    <source>
        <strain evidence="1 2">SY3</strain>
    </source>
</reference>
<proteinExistence type="predicted"/>
<dbReference type="AlphaFoldDB" id="A0A011V0A2"/>
<accession>A0A011V0A2</accession>
<dbReference type="InterPro" id="IPR029058">
    <property type="entry name" value="AB_hydrolase_fold"/>
</dbReference>
<dbReference type="Proteomes" id="UP000021369">
    <property type="component" value="Unassembled WGS sequence"/>
</dbReference>
<dbReference type="OrthoDB" id="9769481at2"/>
<dbReference type="InterPro" id="IPR024499">
    <property type="entry name" value="Mbeg1-like"/>
</dbReference>
<dbReference type="Pfam" id="PF11187">
    <property type="entry name" value="Mbeg1-like"/>
    <property type="match status" value="1"/>
</dbReference>
<name>A0A011V0A2_RUMAL</name>